<organism evidence="13 14">
    <name type="scientific">Tulasnella calospora MUT 4182</name>
    <dbReference type="NCBI Taxonomy" id="1051891"/>
    <lineage>
        <taxon>Eukaryota</taxon>
        <taxon>Fungi</taxon>
        <taxon>Dikarya</taxon>
        <taxon>Basidiomycota</taxon>
        <taxon>Agaricomycotina</taxon>
        <taxon>Agaricomycetes</taxon>
        <taxon>Cantharellales</taxon>
        <taxon>Tulasnellaceae</taxon>
        <taxon>Tulasnella</taxon>
    </lineage>
</organism>
<keyword evidence="14" id="KW-1185">Reference proteome</keyword>
<dbReference type="GO" id="GO:0048039">
    <property type="term" value="F:ubiquinone binding"/>
    <property type="evidence" value="ECO:0007669"/>
    <property type="project" value="TreeGrafter"/>
</dbReference>
<dbReference type="SUPFAM" id="SSF81343">
    <property type="entry name" value="Fumarate reductase respiratory complex transmembrane subunits"/>
    <property type="match status" value="1"/>
</dbReference>
<dbReference type="PANTHER" id="PTHR13337">
    <property type="entry name" value="SUCCINATE DEHYDROGENASE"/>
    <property type="match status" value="1"/>
</dbReference>
<reference evidence="13 14" key="1">
    <citation type="submission" date="2014-04" db="EMBL/GenBank/DDBJ databases">
        <authorList>
            <consortium name="DOE Joint Genome Institute"/>
            <person name="Kuo A."/>
            <person name="Girlanda M."/>
            <person name="Perotto S."/>
            <person name="Kohler A."/>
            <person name="Nagy L.G."/>
            <person name="Floudas D."/>
            <person name="Copeland A."/>
            <person name="Barry K.W."/>
            <person name="Cichocki N."/>
            <person name="Veneault-Fourrey C."/>
            <person name="LaButti K."/>
            <person name="Lindquist E.A."/>
            <person name="Lipzen A."/>
            <person name="Lundell T."/>
            <person name="Morin E."/>
            <person name="Murat C."/>
            <person name="Sun H."/>
            <person name="Tunlid A."/>
            <person name="Henrissat B."/>
            <person name="Grigoriev I.V."/>
            <person name="Hibbett D.S."/>
            <person name="Martin F."/>
            <person name="Nordberg H.P."/>
            <person name="Cantor M.N."/>
            <person name="Hua S.X."/>
        </authorList>
    </citation>
    <scope>NUCLEOTIDE SEQUENCE [LARGE SCALE GENOMIC DNA]</scope>
    <source>
        <strain evidence="13 14">MUT 4182</strain>
    </source>
</reference>
<dbReference type="GO" id="GO:0006121">
    <property type="term" value="P:mitochondrial electron transport, succinate to ubiquinone"/>
    <property type="evidence" value="ECO:0007669"/>
    <property type="project" value="TreeGrafter"/>
</dbReference>
<keyword evidence="3" id="KW-0813">Transport</keyword>
<dbReference type="STRING" id="1051891.A0A0C3M8C5"/>
<evidence type="ECO:0000256" key="5">
    <source>
        <dbReference type="ARBA" id="ARBA00022792"/>
    </source>
</evidence>
<dbReference type="Proteomes" id="UP000054248">
    <property type="component" value="Unassembled WGS sequence"/>
</dbReference>
<evidence type="ECO:0000313" key="14">
    <source>
        <dbReference type="Proteomes" id="UP000054248"/>
    </source>
</evidence>
<evidence type="ECO:0000256" key="4">
    <source>
        <dbReference type="ARBA" id="ARBA00022692"/>
    </source>
</evidence>
<evidence type="ECO:0000313" key="13">
    <source>
        <dbReference type="EMBL" id="KIO29932.1"/>
    </source>
</evidence>
<evidence type="ECO:0000256" key="9">
    <source>
        <dbReference type="ARBA" id="ARBA00023136"/>
    </source>
</evidence>
<name>A0A0C3M8C5_9AGAM</name>
<evidence type="ECO:0000256" key="6">
    <source>
        <dbReference type="ARBA" id="ARBA00022946"/>
    </source>
</evidence>
<evidence type="ECO:0000256" key="2">
    <source>
        <dbReference type="ARBA" id="ARBA00007294"/>
    </source>
</evidence>
<dbReference type="OrthoDB" id="18577at2759"/>
<evidence type="ECO:0000256" key="10">
    <source>
        <dbReference type="PIRSR" id="PIRSR607992-1"/>
    </source>
</evidence>
<keyword evidence="9 12" id="KW-0472">Membrane</keyword>
<evidence type="ECO:0000256" key="3">
    <source>
        <dbReference type="ARBA" id="ARBA00022448"/>
    </source>
</evidence>
<evidence type="ECO:0000256" key="12">
    <source>
        <dbReference type="RuleBase" id="RU364031"/>
    </source>
</evidence>
<keyword evidence="4" id="KW-0812">Transmembrane</keyword>
<dbReference type="CDD" id="cd03496">
    <property type="entry name" value="SQR_TypeC_CybS"/>
    <property type="match status" value="1"/>
</dbReference>
<dbReference type="GO" id="GO:0006099">
    <property type="term" value="P:tricarboxylic acid cycle"/>
    <property type="evidence" value="ECO:0007669"/>
    <property type="project" value="TreeGrafter"/>
</dbReference>
<feature type="binding site" evidence="10">
    <location>
        <position position="116"/>
    </location>
    <ligand>
        <name>a ubiquinone</name>
        <dbReference type="ChEBI" id="CHEBI:16389"/>
        <note>ligand shared with IP/SDHB</note>
    </ligand>
</feature>
<dbReference type="Gene3D" id="1.20.1300.10">
    <property type="entry name" value="Fumarate reductase/succinate dehydrogenase, transmembrane subunit"/>
    <property type="match status" value="1"/>
</dbReference>
<proteinExistence type="inferred from homology"/>
<feature type="binding site" description="axial binding residue" evidence="11">
    <location>
        <position position="104"/>
    </location>
    <ligand>
        <name>heme b</name>
        <dbReference type="ChEBI" id="CHEBI:60344"/>
        <note>ligand shared with SDHC</note>
    </ligand>
    <ligandPart>
        <name>Fe</name>
        <dbReference type="ChEBI" id="CHEBI:18248"/>
    </ligandPart>
</feature>
<comment type="similarity">
    <text evidence="2 12">Belongs to the CybS family.</text>
</comment>
<dbReference type="GO" id="GO:0005743">
    <property type="term" value="C:mitochondrial inner membrane"/>
    <property type="evidence" value="ECO:0007669"/>
    <property type="project" value="UniProtKB-SubCell"/>
</dbReference>
<dbReference type="PANTHER" id="PTHR13337:SF2">
    <property type="entry name" value="SUCCINATE DEHYDROGENASE [UBIQUINONE] CYTOCHROME B SMALL SUBUNIT, MITOCHONDRIAL"/>
    <property type="match status" value="1"/>
</dbReference>
<accession>A0A0C3M8C5</accession>
<dbReference type="EMBL" id="KN822977">
    <property type="protein sequence ID" value="KIO29932.1"/>
    <property type="molecule type" value="Genomic_DNA"/>
</dbReference>
<evidence type="ECO:0000256" key="7">
    <source>
        <dbReference type="ARBA" id="ARBA00022989"/>
    </source>
</evidence>
<keyword evidence="7" id="KW-1133">Transmembrane helix</keyword>
<keyword evidence="8 12" id="KW-0496">Mitochondrion</keyword>
<dbReference type="InterPro" id="IPR034804">
    <property type="entry name" value="SQR/QFR_C/D"/>
</dbReference>
<dbReference type="AlphaFoldDB" id="A0A0C3M8C5"/>
<reference evidence="14" key="2">
    <citation type="submission" date="2015-01" db="EMBL/GenBank/DDBJ databases">
        <title>Evolutionary Origins and Diversification of the Mycorrhizal Mutualists.</title>
        <authorList>
            <consortium name="DOE Joint Genome Institute"/>
            <consortium name="Mycorrhizal Genomics Consortium"/>
            <person name="Kohler A."/>
            <person name="Kuo A."/>
            <person name="Nagy L.G."/>
            <person name="Floudas D."/>
            <person name="Copeland A."/>
            <person name="Barry K.W."/>
            <person name="Cichocki N."/>
            <person name="Veneault-Fourrey C."/>
            <person name="LaButti K."/>
            <person name="Lindquist E.A."/>
            <person name="Lipzen A."/>
            <person name="Lundell T."/>
            <person name="Morin E."/>
            <person name="Murat C."/>
            <person name="Riley R."/>
            <person name="Ohm R."/>
            <person name="Sun H."/>
            <person name="Tunlid A."/>
            <person name="Henrissat B."/>
            <person name="Grigoriev I.V."/>
            <person name="Hibbett D.S."/>
            <person name="Martin F."/>
        </authorList>
    </citation>
    <scope>NUCLEOTIDE SEQUENCE [LARGE SCALE GENOMIC DNA]</scope>
    <source>
        <strain evidence="14">MUT 4182</strain>
    </source>
</reference>
<protein>
    <recommendedName>
        <fullName evidence="12">Succinate dehydrogenase [ubiquinone] cytochrome b small subunit</fullName>
    </recommendedName>
</protein>
<comment type="subcellular location">
    <subcellularLocation>
        <location evidence="1 12">Mitochondrion inner membrane</location>
        <topology evidence="1 12">Multi-pass membrane protein</topology>
    </subcellularLocation>
</comment>
<keyword evidence="6 12" id="KW-0809">Transit peptide</keyword>
<keyword evidence="11" id="KW-0408">Iron</keyword>
<gene>
    <name evidence="13" type="ORF">M407DRAFT_242441</name>
</gene>
<dbReference type="Pfam" id="PF05328">
    <property type="entry name" value="CybS"/>
    <property type="match status" value="1"/>
</dbReference>
<sequence>MAARRLVARPVLLARLHTASRSQNTANVTGVDTYKYIPGGPILPGTVNDATTFPPPSKTHGSHHWAFERLLSAALIPLTASTFALSASPYPVLDGVLAVSLVIHSHIGFDSMLVDYVHPRKFPTIGPIATWGLRAATLSVLVGVYQFNTTDIGLTELIMRVWHA</sequence>
<dbReference type="HOGENOM" id="CLU_096618_0_2_1"/>
<evidence type="ECO:0000256" key="11">
    <source>
        <dbReference type="PIRSR" id="PIRSR607992-2"/>
    </source>
</evidence>
<keyword evidence="5 12" id="KW-0999">Mitochondrion inner membrane</keyword>
<evidence type="ECO:0000256" key="8">
    <source>
        <dbReference type="ARBA" id="ARBA00023128"/>
    </source>
</evidence>
<dbReference type="InterPro" id="IPR007992">
    <property type="entry name" value="CybS"/>
</dbReference>
<evidence type="ECO:0000256" key="1">
    <source>
        <dbReference type="ARBA" id="ARBA00004448"/>
    </source>
</evidence>
<dbReference type="GO" id="GO:0046872">
    <property type="term" value="F:metal ion binding"/>
    <property type="evidence" value="ECO:0007669"/>
    <property type="project" value="UniProtKB-KW"/>
</dbReference>
<keyword evidence="11" id="KW-0479">Metal-binding</keyword>
<dbReference type="GO" id="GO:0020037">
    <property type="term" value="F:heme binding"/>
    <property type="evidence" value="ECO:0007669"/>
    <property type="project" value="TreeGrafter"/>
</dbReference>